<gene>
    <name evidence="1" type="ORF">ACFPYJ_19440</name>
</gene>
<dbReference type="EMBL" id="JBHSOW010000070">
    <property type="protein sequence ID" value="MFC5651240.1"/>
    <property type="molecule type" value="Genomic_DNA"/>
</dbReference>
<dbReference type="RefSeq" id="WP_379189848.1">
    <property type="nucleotide sequence ID" value="NZ_JBHSOW010000070.1"/>
</dbReference>
<reference evidence="2" key="1">
    <citation type="journal article" date="2019" name="Int. J. Syst. Evol. Microbiol.">
        <title>The Global Catalogue of Microorganisms (GCM) 10K type strain sequencing project: providing services to taxonomists for standard genome sequencing and annotation.</title>
        <authorList>
            <consortium name="The Broad Institute Genomics Platform"/>
            <consortium name="The Broad Institute Genome Sequencing Center for Infectious Disease"/>
            <person name="Wu L."/>
            <person name="Ma J."/>
        </authorList>
    </citation>
    <scope>NUCLEOTIDE SEQUENCE [LARGE SCALE GENOMIC DNA]</scope>
    <source>
        <strain evidence="2">CGMCC 1.3240</strain>
    </source>
</reference>
<proteinExistence type="predicted"/>
<accession>A0ABW0VZ85</accession>
<evidence type="ECO:0000313" key="1">
    <source>
        <dbReference type="EMBL" id="MFC5651240.1"/>
    </source>
</evidence>
<sequence length="110" mass="12419">MKYGVRITATGEYLQHFEPPLYTKEKIEALNFDSEVDAALFCRPFEVIDPFFEEGEELTGVCHYCKERLADSTGLENACASCGKRTTILGIVFFERDLIVGFSEELAIHS</sequence>
<name>A0ABW0VZ85_9BACL</name>
<organism evidence="1 2">
    <name type="scientific">Paenibacillus solisilvae</name>
    <dbReference type="NCBI Taxonomy" id="2486751"/>
    <lineage>
        <taxon>Bacteria</taxon>
        <taxon>Bacillati</taxon>
        <taxon>Bacillota</taxon>
        <taxon>Bacilli</taxon>
        <taxon>Bacillales</taxon>
        <taxon>Paenibacillaceae</taxon>
        <taxon>Paenibacillus</taxon>
    </lineage>
</organism>
<comment type="caution">
    <text evidence="1">The sequence shown here is derived from an EMBL/GenBank/DDBJ whole genome shotgun (WGS) entry which is preliminary data.</text>
</comment>
<evidence type="ECO:0000313" key="2">
    <source>
        <dbReference type="Proteomes" id="UP001596047"/>
    </source>
</evidence>
<dbReference type="Proteomes" id="UP001596047">
    <property type="component" value="Unassembled WGS sequence"/>
</dbReference>
<protein>
    <submittedName>
        <fullName evidence="1">Uncharacterized protein</fullName>
    </submittedName>
</protein>
<keyword evidence="2" id="KW-1185">Reference proteome</keyword>